<dbReference type="EMBL" id="KN847042">
    <property type="protein sequence ID" value="KIW29219.1"/>
    <property type="molecule type" value="Genomic_DNA"/>
</dbReference>
<sequence length="685" mass="77724">MAMPSDNVGPQRPPERRSAPGRELNMPSCFEHRPLDLSQPSIRLLDVLPRDGRSEIRCAVKHVLLPASCKELRYTALSYARGDEKEPRHAISINNQPYEVLKNLYTFLDLHGLNGISNLFIDALCIAQNNIDEKNHQVQLMKDIFTNAAKVIVWLGPSADRSDELFDMISELGPFEVQDGIRGNYISGPQSNFDVQLRLACKADAIGSQTSKLCLRKYWTRAWIVQEIVLARELDLVCGAKWLPWIAWVYYLRLLLGLERNMKNVWKAPPAFEALTAALKSSVIASLCEQRSSTRHRNKSRPLLSLVAKFARSECLLPHDKIYAFLGLSSDAQTVSVNYSLTPENLLLEMLCLISRSAVGKSSKRKVNGKPTAQATRAIFVAQVHHLCHSLGFHPAALTLMLDYNMSARANRAPSFYRSTQIEADLYNAVAKLPAKEAMMEYHLPHVRSMQQADKTLLCLSQPAFHLRDFVLDRQWLSPKLTTAMVYDNTFICFCVRCEKKGIDLVRMGMAWISRGDWFDIFRVDVPSPQPEIKGFPDNRGGRYAELCYLRGSYIATRIGSKSAGDGKWSFDPRVKPKYVLYHDPPQGRDENAVLSMHQILNLIAHDGRYHRHGNTINSANDIVGRPVFPLKELHRLSTPDAQQQIRAAYSQRTIVEWKDPDNYPDWTAIEPQRTKSPLKRSILF</sequence>
<evidence type="ECO:0000259" key="2">
    <source>
        <dbReference type="Pfam" id="PF06985"/>
    </source>
</evidence>
<dbReference type="PANTHER" id="PTHR24148:SF73">
    <property type="entry name" value="HET DOMAIN PROTEIN (AFU_ORTHOLOGUE AFUA_8G01020)"/>
    <property type="match status" value="1"/>
</dbReference>
<dbReference type="PANTHER" id="PTHR24148">
    <property type="entry name" value="ANKYRIN REPEAT DOMAIN-CONTAINING PROTEIN 39 HOMOLOG-RELATED"/>
    <property type="match status" value="1"/>
</dbReference>
<keyword evidence="4" id="KW-1185">Reference proteome</keyword>
<evidence type="ECO:0000256" key="1">
    <source>
        <dbReference type="SAM" id="MobiDB-lite"/>
    </source>
</evidence>
<dbReference type="HOGENOM" id="CLU_401695_0_0_1"/>
<evidence type="ECO:0000313" key="4">
    <source>
        <dbReference type="Proteomes" id="UP000054466"/>
    </source>
</evidence>
<feature type="region of interest" description="Disordered" evidence="1">
    <location>
        <begin position="1"/>
        <end position="25"/>
    </location>
</feature>
<dbReference type="Pfam" id="PF06985">
    <property type="entry name" value="HET"/>
    <property type="match status" value="1"/>
</dbReference>
<accession>A0A0D2D0A0</accession>
<dbReference type="InterPro" id="IPR010730">
    <property type="entry name" value="HET"/>
</dbReference>
<reference evidence="3 4" key="1">
    <citation type="submission" date="2015-01" db="EMBL/GenBank/DDBJ databases">
        <title>The Genome Sequence of Cladophialophora immunda CBS83496.</title>
        <authorList>
            <consortium name="The Broad Institute Genomics Platform"/>
            <person name="Cuomo C."/>
            <person name="de Hoog S."/>
            <person name="Gorbushina A."/>
            <person name="Stielow B."/>
            <person name="Teixiera M."/>
            <person name="Abouelleil A."/>
            <person name="Chapman S.B."/>
            <person name="Priest M."/>
            <person name="Young S.K."/>
            <person name="Wortman J."/>
            <person name="Nusbaum C."/>
            <person name="Birren B."/>
        </authorList>
    </citation>
    <scope>NUCLEOTIDE SEQUENCE [LARGE SCALE GENOMIC DNA]</scope>
    <source>
        <strain evidence="3 4">CBS 83496</strain>
    </source>
</reference>
<proteinExistence type="predicted"/>
<dbReference type="VEuPathDB" id="FungiDB:PV07_05046"/>
<dbReference type="AlphaFoldDB" id="A0A0D2D0A0"/>
<feature type="domain" description="Heterokaryon incompatibility" evidence="2">
    <location>
        <begin position="74"/>
        <end position="227"/>
    </location>
</feature>
<organism evidence="3 4">
    <name type="scientific">Cladophialophora immunda</name>
    <dbReference type="NCBI Taxonomy" id="569365"/>
    <lineage>
        <taxon>Eukaryota</taxon>
        <taxon>Fungi</taxon>
        <taxon>Dikarya</taxon>
        <taxon>Ascomycota</taxon>
        <taxon>Pezizomycotina</taxon>
        <taxon>Eurotiomycetes</taxon>
        <taxon>Chaetothyriomycetidae</taxon>
        <taxon>Chaetothyriales</taxon>
        <taxon>Herpotrichiellaceae</taxon>
        <taxon>Cladophialophora</taxon>
    </lineage>
</organism>
<dbReference type="OrthoDB" id="4161616at2759"/>
<gene>
    <name evidence="3" type="ORF">PV07_05046</name>
</gene>
<evidence type="ECO:0000313" key="3">
    <source>
        <dbReference type="EMBL" id="KIW29219.1"/>
    </source>
</evidence>
<dbReference type="InterPro" id="IPR052895">
    <property type="entry name" value="HetReg/Transcr_Mod"/>
</dbReference>
<protein>
    <recommendedName>
        <fullName evidence="2">Heterokaryon incompatibility domain-containing protein</fullName>
    </recommendedName>
</protein>
<dbReference type="Proteomes" id="UP000054466">
    <property type="component" value="Unassembled WGS sequence"/>
</dbReference>
<name>A0A0D2D0A0_9EURO</name>
<dbReference type="RefSeq" id="XP_016249435.1">
    <property type="nucleotide sequence ID" value="XM_016391916.1"/>
</dbReference>
<dbReference type="GeneID" id="27344240"/>